<feature type="region of interest" description="Disordered" evidence="1">
    <location>
        <begin position="133"/>
        <end position="155"/>
    </location>
</feature>
<dbReference type="GO" id="GO:0016020">
    <property type="term" value="C:membrane"/>
    <property type="evidence" value="ECO:0007669"/>
    <property type="project" value="InterPro"/>
</dbReference>
<dbReference type="InterPro" id="IPR003594">
    <property type="entry name" value="HATPase_dom"/>
</dbReference>
<dbReference type="Gene3D" id="3.30.565.10">
    <property type="entry name" value="Histidine kinase-like ATPase, C-terminal domain"/>
    <property type="match status" value="1"/>
</dbReference>
<sequence length="209" mass="23165">MQLNPHFLFNTHHAIVGLILEQENDRAIDMVTSLSDLLRAVIANGDAQLIPLREELEFVTKYLHIQQIRFQDRLRIELAIAPDTRDCLFPQFLLQPLVENAMVHGIEQLAGDALVRIEARREGEQLLVEVRDNGRGATKPSATRRPGPAPAEGIGLSNTRARLEKLYDGRAHLEFSQPATGGTVVVVRVPYEGKPAPAQTFATPEPAIV</sequence>
<organism evidence="4 5">
    <name type="scientific">Hymenobacter roseosalivarius DSM 11622</name>
    <dbReference type="NCBI Taxonomy" id="645990"/>
    <lineage>
        <taxon>Bacteria</taxon>
        <taxon>Pseudomonadati</taxon>
        <taxon>Bacteroidota</taxon>
        <taxon>Cytophagia</taxon>
        <taxon>Cytophagales</taxon>
        <taxon>Hymenobacteraceae</taxon>
        <taxon>Hymenobacter</taxon>
    </lineage>
</organism>
<dbReference type="Proteomes" id="UP000192266">
    <property type="component" value="Unassembled WGS sequence"/>
</dbReference>
<protein>
    <submittedName>
        <fullName evidence="4">Signal transduction histidine kinase, LytS</fullName>
    </submittedName>
</protein>
<dbReference type="GO" id="GO:0000155">
    <property type="term" value="F:phosphorelay sensor kinase activity"/>
    <property type="evidence" value="ECO:0007669"/>
    <property type="project" value="InterPro"/>
</dbReference>
<dbReference type="PANTHER" id="PTHR34220">
    <property type="entry name" value="SENSOR HISTIDINE KINASE YPDA"/>
    <property type="match status" value="1"/>
</dbReference>
<dbReference type="OrthoDB" id="9792992at2"/>
<feature type="domain" description="Signal transduction histidine kinase internal region" evidence="3">
    <location>
        <begin position="2"/>
        <end position="74"/>
    </location>
</feature>
<reference evidence="4 5" key="1">
    <citation type="submission" date="2017-04" db="EMBL/GenBank/DDBJ databases">
        <authorList>
            <person name="Afonso C.L."/>
            <person name="Miller P.J."/>
            <person name="Scott M.A."/>
            <person name="Spackman E."/>
            <person name="Goraichik I."/>
            <person name="Dimitrov K.M."/>
            <person name="Suarez D.L."/>
            <person name="Swayne D.E."/>
        </authorList>
    </citation>
    <scope>NUCLEOTIDE SEQUENCE [LARGE SCALE GENOMIC DNA]</scope>
    <source>
        <strain evidence="4 5">DSM 11622</strain>
    </source>
</reference>
<proteinExistence type="predicted"/>
<dbReference type="AlphaFoldDB" id="A0A1W1W258"/>
<dbReference type="InterPro" id="IPR050640">
    <property type="entry name" value="Bact_2-comp_sensor_kinase"/>
</dbReference>
<evidence type="ECO:0000256" key="1">
    <source>
        <dbReference type="SAM" id="MobiDB-lite"/>
    </source>
</evidence>
<accession>A0A1W1W258</accession>
<evidence type="ECO:0000259" key="2">
    <source>
        <dbReference type="Pfam" id="PF02518"/>
    </source>
</evidence>
<name>A0A1W1W258_9BACT</name>
<feature type="domain" description="Histidine kinase/HSP90-like ATPase" evidence="2">
    <location>
        <begin position="92"/>
        <end position="192"/>
    </location>
</feature>
<dbReference type="InterPro" id="IPR036890">
    <property type="entry name" value="HATPase_C_sf"/>
</dbReference>
<dbReference type="SUPFAM" id="SSF55874">
    <property type="entry name" value="ATPase domain of HSP90 chaperone/DNA topoisomerase II/histidine kinase"/>
    <property type="match status" value="1"/>
</dbReference>
<evidence type="ECO:0000259" key="3">
    <source>
        <dbReference type="Pfam" id="PF06580"/>
    </source>
</evidence>
<dbReference type="STRING" id="645990.SAMN00120144_3576"/>
<dbReference type="Pfam" id="PF02518">
    <property type="entry name" value="HATPase_c"/>
    <property type="match status" value="1"/>
</dbReference>
<evidence type="ECO:0000313" key="5">
    <source>
        <dbReference type="Proteomes" id="UP000192266"/>
    </source>
</evidence>
<gene>
    <name evidence="4" type="ORF">SAMN00120144_3576</name>
</gene>
<dbReference type="InterPro" id="IPR010559">
    <property type="entry name" value="Sig_transdc_His_kin_internal"/>
</dbReference>
<dbReference type="PANTHER" id="PTHR34220:SF7">
    <property type="entry name" value="SENSOR HISTIDINE KINASE YPDA"/>
    <property type="match status" value="1"/>
</dbReference>
<dbReference type="EMBL" id="FWWW01000093">
    <property type="protein sequence ID" value="SMB99705.1"/>
    <property type="molecule type" value="Genomic_DNA"/>
</dbReference>
<evidence type="ECO:0000313" key="4">
    <source>
        <dbReference type="EMBL" id="SMB99705.1"/>
    </source>
</evidence>
<keyword evidence="4" id="KW-0418">Kinase</keyword>
<dbReference type="Pfam" id="PF06580">
    <property type="entry name" value="His_kinase"/>
    <property type="match status" value="1"/>
</dbReference>
<keyword evidence="4" id="KW-0808">Transferase</keyword>
<keyword evidence="5" id="KW-1185">Reference proteome</keyword>